<dbReference type="Pfam" id="PF02738">
    <property type="entry name" value="MoCoBD_1"/>
    <property type="match status" value="1"/>
</dbReference>
<evidence type="ECO:0000259" key="3">
    <source>
        <dbReference type="SMART" id="SM01008"/>
    </source>
</evidence>
<accession>A0A8B2NLM1</accession>
<dbReference type="AlphaFoldDB" id="A0A8B2NLM1"/>
<dbReference type="InterPro" id="IPR008274">
    <property type="entry name" value="AldOxase/xan_DH_MoCoBD1"/>
</dbReference>
<proteinExistence type="predicted"/>
<evidence type="ECO:0000313" key="4">
    <source>
        <dbReference type="EMBL" id="RAH96114.1"/>
    </source>
</evidence>
<reference evidence="4 5" key="1">
    <citation type="submission" date="2018-05" db="EMBL/GenBank/DDBJ databases">
        <title>Acuticoccus sediminis sp. nov., isolated from deep-sea sediment of Indian Ocean.</title>
        <authorList>
            <person name="Liu X."/>
            <person name="Lai Q."/>
            <person name="Du Y."/>
            <person name="Sun F."/>
            <person name="Zhang X."/>
            <person name="Wang S."/>
            <person name="Shao Z."/>
        </authorList>
    </citation>
    <scope>NUCLEOTIDE SEQUENCE [LARGE SCALE GENOMIC DNA]</scope>
    <source>
        <strain evidence="4 5">PTG4-2</strain>
    </source>
</reference>
<evidence type="ECO:0000313" key="5">
    <source>
        <dbReference type="Proteomes" id="UP000249590"/>
    </source>
</evidence>
<dbReference type="InterPro" id="IPR037165">
    <property type="entry name" value="AldOxase/xan_DH_Mopterin-bd_sf"/>
</dbReference>
<gene>
    <name evidence="4" type="ORF">DLJ53_33360</name>
</gene>
<evidence type="ECO:0000256" key="2">
    <source>
        <dbReference type="ARBA" id="ARBA00023002"/>
    </source>
</evidence>
<dbReference type="InterPro" id="IPR046867">
    <property type="entry name" value="AldOxase/xan_DH_MoCoBD2"/>
</dbReference>
<dbReference type="PANTHER" id="PTHR11908:SF132">
    <property type="entry name" value="ALDEHYDE OXIDASE 1-RELATED"/>
    <property type="match status" value="1"/>
</dbReference>
<dbReference type="SUPFAM" id="SSF56003">
    <property type="entry name" value="Molybdenum cofactor-binding domain"/>
    <property type="match status" value="1"/>
</dbReference>
<dbReference type="GO" id="GO:0005506">
    <property type="term" value="F:iron ion binding"/>
    <property type="evidence" value="ECO:0007669"/>
    <property type="project" value="InterPro"/>
</dbReference>
<name>A0A8B2NLM1_9HYPH</name>
<dbReference type="GO" id="GO:0016491">
    <property type="term" value="F:oxidoreductase activity"/>
    <property type="evidence" value="ECO:0007669"/>
    <property type="project" value="UniProtKB-KW"/>
</dbReference>
<keyword evidence="5" id="KW-1185">Reference proteome</keyword>
<dbReference type="RefSeq" id="WP_111352645.1">
    <property type="nucleotide sequence ID" value="NZ_QHHQ01000016.1"/>
</dbReference>
<dbReference type="EMBL" id="QHHQ01000016">
    <property type="protein sequence ID" value="RAH96114.1"/>
    <property type="molecule type" value="Genomic_DNA"/>
</dbReference>
<keyword evidence="1" id="KW-0500">Molybdenum</keyword>
<dbReference type="SUPFAM" id="SSF54665">
    <property type="entry name" value="CO dehydrogenase molybdoprotein N-domain-like"/>
    <property type="match status" value="1"/>
</dbReference>
<dbReference type="Gene3D" id="3.90.1170.50">
    <property type="entry name" value="Aldehyde oxidase/xanthine dehydrogenase, a/b hammerhead"/>
    <property type="match status" value="1"/>
</dbReference>
<organism evidence="4 5">
    <name type="scientific">Acuticoccus sediminis</name>
    <dbReference type="NCBI Taxonomy" id="2184697"/>
    <lineage>
        <taxon>Bacteria</taxon>
        <taxon>Pseudomonadati</taxon>
        <taxon>Pseudomonadota</taxon>
        <taxon>Alphaproteobacteria</taxon>
        <taxon>Hyphomicrobiales</taxon>
        <taxon>Amorphaceae</taxon>
        <taxon>Acuticoccus</taxon>
    </lineage>
</organism>
<dbReference type="OrthoDB" id="8428274at2"/>
<protein>
    <submittedName>
        <fullName evidence="4">Xanthine dehydrogenase family protein molybdopterin-binding subunit</fullName>
    </submittedName>
</protein>
<feature type="domain" description="Aldehyde oxidase/xanthine dehydrogenase a/b hammerhead" evidence="3">
    <location>
        <begin position="19"/>
        <end position="125"/>
    </location>
</feature>
<dbReference type="Pfam" id="PF01315">
    <property type="entry name" value="Ald_Xan_dh_C"/>
    <property type="match status" value="1"/>
</dbReference>
<dbReference type="InterPro" id="IPR036856">
    <property type="entry name" value="Ald_Oxase/Xan_DH_a/b_sf"/>
</dbReference>
<dbReference type="InterPro" id="IPR016208">
    <property type="entry name" value="Ald_Oxase/xanthine_DH-like"/>
</dbReference>
<evidence type="ECO:0000256" key="1">
    <source>
        <dbReference type="ARBA" id="ARBA00022505"/>
    </source>
</evidence>
<dbReference type="Gene3D" id="3.30.365.10">
    <property type="entry name" value="Aldehyde oxidase/xanthine dehydrogenase, molybdopterin binding domain"/>
    <property type="match status" value="4"/>
</dbReference>
<comment type="caution">
    <text evidence="4">The sequence shown here is derived from an EMBL/GenBank/DDBJ whole genome shotgun (WGS) entry which is preliminary data.</text>
</comment>
<dbReference type="Proteomes" id="UP000249590">
    <property type="component" value="Unassembled WGS sequence"/>
</dbReference>
<dbReference type="Pfam" id="PF20256">
    <property type="entry name" value="MoCoBD_2"/>
    <property type="match status" value="1"/>
</dbReference>
<sequence length="717" mass="76271">MPVAPYPERERFDAREKVRGLAAYAADVRLAGMLYAMTVPAPAVRGRITEIDTSAASAVPGVVRILTADDFPHEVEEGPFPGAARPTLRRTVVSRGEPVALVVAETLEAAIEAAEAVRVSIDDEPFAVRIDQQGAVREDAEGVHAGDAAAALASAATVIEAEYVSPTQHHNPIELLSTTAVWADGRLTIWEGSQNVGAIKAAVAQSLQLDPAIIDVKSPTVGGAFGQKGWTQRQTAIVAQAAIFTGRPVKLVMPRAQIFHVATHRPHIVHRIRMGADEAGRIAGVDYDAAQQNSRGGGFPPEYHLGAIRLYGIDNYNGTAADIRTDVQSPGHMRAPYEHPACFALDCAVDEMAAALGRDPVEYRLAHDTTTDPATGQPMSSRFLNECLTEGAKRFGWARRSPAPGSMVEADGTLVGWGVAGGTYPALVHPVLATLRVTADGRTRFAVAGHEFGQGIRTVLANVLLEALGVEADRLEILIGDTTAAQQHLTAGSWGSFSAAPAAVAAAEKMKAALAELLDGRQIGGTVHQQLATVKRPYLEVEVTQFGPGQDSALLDQWRQYGFAVTGPVYPGFTSMSYIAHFVEVRVEPRTRRVRVPRVVSIADCGRVLSPRTAASQVRGGVIWGIGHALREATEVDPRFGGYLNCDIADYVMAVNADIGDIDVGFIDRPDPHANALGAKGLGEVAMCGVSAAVANAVFHATGRRLRTLPIRIEDLM</sequence>
<dbReference type="PANTHER" id="PTHR11908">
    <property type="entry name" value="XANTHINE DEHYDROGENASE"/>
    <property type="match status" value="1"/>
</dbReference>
<dbReference type="SMART" id="SM01008">
    <property type="entry name" value="Ald_Xan_dh_C"/>
    <property type="match status" value="1"/>
</dbReference>
<keyword evidence="2" id="KW-0560">Oxidoreductase</keyword>
<dbReference type="InterPro" id="IPR000674">
    <property type="entry name" value="Ald_Oxase/Xan_DH_a/b"/>
</dbReference>